<sequence>MNAFSEGRSGDGMRDLSEITVLGEKVLSAIQKDSKQGIMCNIRQAMLHRRPEFVVGLEELAEKVDEVAKATRLSEHFRDLEVFRVQAALVNTLRVLESMTAGLLGVIKWGKKLAKQVRVKMIEHLGKFHYGIEQICFGLEAIFQFQLVGYRILRVNVKEVRNLLKALNGQEEPNNA</sequence>
<reference evidence="2" key="1">
    <citation type="submission" date="2016-03" db="EMBL/GenBank/DDBJ databases">
        <authorList>
            <person name="Ploux O."/>
        </authorList>
    </citation>
    <scope>NUCLEOTIDE SEQUENCE [LARGE SCALE GENOMIC DNA]</scope>
    <source>
        <strain evidence="2">UK7</strain>
    </source>
</reference>
<dbReference type="AlphaFoldDB" id="A0A1E1L4C7"/>
<evidence type="ECO:0000313" key="2">
    <source>
        <dbReference type="Proteomes" id="UP000178129"/>
    </source>
</evidence>
<gene>
    <name evidence="1" type="ORF">RCO7_09989</name>
</gene>
<dbReference type="InParanoid" id="A0A1E1L4C7"/>
<dbReference type="Proteomes" id="UP000178129">
    <property type="component" value="Unassembled WGS sequence"/>
</dbReference>
<evidence type="ECO:0000313" key="1">
    <source>
        <dbReference type="EMBL" id="CZT04448.1"/>
    </source>
</evidence>
<protein>
    <submittedName>
        <fullName evidence="1">Uncharacterized protein</fullName>
    </submittedName>
</protein>
<keyword evidence="2" id="KW-1185">Reference proteome</keyword>
<accession>A0A1E1L4C7</accession>
<dbReference type="EMBL" id="FJUW01000032">
    <property type="protein sequence ID" value="CZT04448.1"/>
    <property type="molecule type" value="Genomic_DNA"/>
</dbReference>
<proteinExistence type="predicted"/>
<organism evidence="1 2">
    <name type="scientific">Rhynchosporium graminicola</name>
    <dbReference type="NCBI Taxonomy" id="2792576"/>
    <lineage>
        <taxon>Eukaryota</taxon>
        <taxon>Fungi</taxon>
        <taxon>Dikarya</taxon>
        <taxon>Ascomycota</taxon>
        <taxon>Pezizomycotina</taxon>
        <taxon>Leotiomycetes</taxon>
        <taxon>Helotiales</taxon>
        <taxon>Ploettnerulaceae</taxon>
        <taxon>Rhynchosporium</taxon>
    </lineage>
</organism>
<name>A0A1E1L4C7_9HELO</name>
<comment type="caution">
    <text evidence="1">The sequence shown here is derived from an EMBL/GenBank/DDBJ whole genome shotgun (WGS) entry which is preliminary data.</text>
</comment>